<protein>
    <submittedName>
        <fullName evidence="2">Alpha/beta superfamily hydrolase</fullName>
    </submittedName>
</protein>
<dbReference type="Proteomes" id="UP000028042">
    <property type="component" value="Unassembled WGS sequence"/>
</dbReference>
<gene>
    <name evidence="1" type="ORF">CLPA_c00780</name>
    <name evidence="2" type="ORF">CP6013_03060</name>
</gene>
<dbReference type="EMBL" id="CP009268">
    <property type="protein sequence ID" value="AJA50178.1"/>
    <property type="molecule type" value="Genomic_DNA"/>
</dbReference>
<name>A0A0H3J5H8_CLOPA</name>
<reference evidence="1 4" key="1">
    <citation type="journal article" date="2015" name="Genome Announc.">
        <title>Complete Genome Sequence of the Nitrogen-Fixing and Solvent-Producing Clostridium pasteurianum DSM 525.</title>
        <authorList>
            <person name="Poehlein A."/>
            <person name="Grosse-Honebrink A."/>
            <person name="Zhang Y."/>
            <person name="Minton N.P."/>
            <person name="Daniel R."/>
        </authorList>
    </citation>
    <scope>NUCLEOTIDE SEQUENCE [LARGE SCALE GENOMIC DNA]</scope>
    <source>
        <strain evidence="1">DSM 525</strain>
        <strain evidence="4">DSM 525 / ATCC 6013</strain>
    </source>
</reference>
<evidence type="ECO:0000313" key="3">
    <source>
        <dbReference type="Proteomes" id="UP000028042"/>
    </source>
</evidence>
<dbReference type="GO" id="GO:0016787">
    <property type="term" value="F:hydrolase activity"/>
    <property type="evidence" value="ECO:0007669"/>
    <property type="project" value="UniProtKB-KW"/>
</dbReference>
<keyword evidence="2" id="KW-0378">Hydrolase</keyword>
<dbReference type="KEGG" id="cpae:CPAST_c00780"/>
<dbReference type="AlphaFoldDB" id="A0A0H3J5H8"/>
<evidence type="ECO:0000313" key="1">
    <source>
        <dbReference type="EMBL" id="AJA50178.1"/>
    </source>
</evidence>
<reference evidence="2 3" key="3">
    <citation type="journal article" name="Genome Announc.">
        <title>Improved Draft Genome Sequence of Clostridium pasteurianum Strain ATCC 6013 (DSM 525) Using a Hybrid Next-Generation Sequencing Approach.</title>
        <authorList>
            <person name="Pyne M.E."/>
            <person name="Utturkar S."/>
            <person name="Brown S.D."/>
            <person name="Moo-Young M."/>
            <person name="Chung D.A."/>
            <person name="Chou C.P."/>
        </authorList>
    </citation>
    <scope>NUCLEOTIDE SEQUENCE [LARGE SCALE GENOMIC DNA]</scope>
    <source>
        <strain evidence="2 3">ATCC 6013</strain>
    </source>
</reference>
<evidence type="ECO:0000313" key="4">
    <source>
        <dbReference type="Proteomes" id="UP000030905"/>
    </source>
</evidence>
<dbReference type="PATRIC" id="fig|1262449.7.peg.61"/>
<keyword evidence="4" id="KW-1185">Reference proteome</keyword>
<dbReference type="EMBL" id="JPGY02000001">
    <property type="protein sequence ID" value="KRU13809.1"/>
    <property type="molecule type" value="Genomic_DNA"/>
</dbReference>
<proteinExistence type="predicted"/>
<sequence>MIREGSNCKYCLELKFNKCDGKTNECMCKRCPRHLGQCLITRYCRETESVLYSH</sequence>
<dbReference type="KEGG" id="cpat:CLPA_c00780"/>
<accession>A0A0H3J5H8</accession>
<evidence type="ECO:0000313" key="2">
    <source>
        <dbReference type="EMBL" id="KRU13809.1"/>
    </source>
</evidence>
<reference evidence="2" key="2">
    <citation type="submission" date="2015-10" db="EMBL/GenBank/DDBJ databases">
        <title>Improved Draft Genome Sequence of Clostridium pasteurianum Strain ATCC 6013 (DSM 525) Using a Hybrid Next-Generation Sequencing Approach.</title>
        <authorList>
            <person name="Pyne M.E."/>
            <person name="Utturkar S.M."/>
            <person name="Brown S.D."/>
            <person name="Moo-Young M."/>
            <person name="Chung D.A."/>
            <person name="Chou P.C."/>
        </authorList>
    </citation>
    <scope>NUCLEOTIDE SEQUENCE</scope>
    <source>
        <strain evidence="2">ATCC 6013</strain>
    </source>
</reference>
<dbReference type="Proteomes" id="UP000030905">
    <property type="component" value="Chromosome"/>
</dbReference>
<dbReference type="eggNOG" id="ENOG502ZH9D">
    <property type="taxonomic scope" value="Bacteria"/>
</dbReference>
<organism evidence="1 4">
    <name type="scientific">Clostridium pasteurianum DSM 525 = ATCC 6013</name>
    <dbReference type="NCBI Taxonomy" id="1262449"/>
    <lineage>
        <taxon>Bacteria</taxon>
        <taxon>Bacillati</taxon>
        <taxon>Bacillota</taxon>
        <taxon>Clostridia</taxon>
        <taxon>Eubacteriales</taxon>
        <taxon>Clostridiaceae</taxon>
        <taxon>Clostridium</taxon>
    </lineage>
</organism>